<dbReference type="InterPro" id="IPR013762">
    <property type="entry name" value="Integrase-like_cat_sf"/>
</dbReference>
<dbReference type="InterPro" id="IPR050090">
    <property type="entry name" value="Tyrosine_recombinase_XerCD"/>
</dbReference>
<accession>A0A2M8ZBM7</accession>
<comment type="caution">
    <text evidence="7">The sequence shown here is derived from an EMBL/GenBank/DDBJ whole genome shotgun (WGS) entry which is preliminary data.</text>
</comment>
<dbReference type="PROSITE" id="PS51898">
    <property type="entry name" value="TYR_RECOMBINASE"/>
    <property type="match status" value="1"/>
</dbReference>
<evidence type="ECO:0000256" key="5">
    <source>
        <dbReference type="ARBA" id="ARBA00023172"/>
    </source>
</evidence>
<dbReference type="PANTHER" id="PTHR30349">
    <property type="entry name" value="PHAGE INTEGRASE-RELATED"/>
    <property type="match status" value="1"/>
</dbReference>
<dbReference type="Proteomes" id="UP000231092">
    <property type="component" value="Unassembled WGS sequence"/>
</dbReference>
<dbReference type="GO" id="GO:0003677">
    <property type="term" value="F:DNA binding"/>
    <property type="evidence" value="ECO:0007669"/>
    <property type="project" value="UniProtKB-KW"/>
</dbReference>
<dbReference type="GO" id="GO:0006310">
    <property type="term" value="P:DNA recombination"/>
    <property type="evidence" value="ECO:0007669"/>
    <property type="project" value="UniProtKB-KW"/>
</dbReference>
<dbReference type="SUPFAM" id="SSF56349">
    <property type="entry name" value="DNA breaking-rejoining enzymes"/>
    <property type="match status" value="1"/>
</dbReference>
<dbReference type="InterPro" id="IPR010998">
    <property type="entry name" value="Integrase_recombinase_N"/>
</dbReference>
<organism evidence="7 8">
    <name type="scientific">[Clostridium] celerecrescens 18A</name>
    <dbReference type="NCBI Taxonomy" id="1286362"/>
    <lineage>
        <taxon>Bacteria</taxon>
        <taxon>Bacillati</taxon>
        <taxon>Bacillota</taxon>
        <taxon>Clostridia</taxon>
        <taxon>Lachnospirales</taxon>
        <taxon>Lachnospiraceae</taxon>
        <taxon>Lacrimispora</taxon>
    </lineage>
</organism>
<proteinExistence type="inferred from homology"/>
<comment type="function">
    <text evidence="1">Site-specific tyrosine recombinase, which acts by catalyzing the cutting and rejoining of the recombining DNA molecules.</text>
</comment>
<dbReference type="Pfam" id="PF00589">
    <property type="entry name" value="Phage_integrase"/>
    <property type="match status" value="1"/>
</dbReference>
<evidence type="ECO:0000256" key="4">
    <source>
        <dbReference type="ARBA" id="ARBA00023125"/>
    </source>
</evidence>
<comment type="similarity">
    <text evidence="2">Belongs to the 'phage' integrase family.</text>
</comment>
<gene>
    <name evidence="7" type="ORF">H171_4445</name>
</gene>
<evidence type="ECO:0000313" key="7">
    <source>
        <dbReference type="EMBL" id="PJJ30828.1"/>
    </source>
</evidence>
<evidence type="ECO:0000256" key="2">
    <source>
        <dbReference type="ARBA" id="ARBA00008857"/>
    </source>
</evidence>
<dbReference type="InterPro" id="IPR002104">
    <property type="entry name" value="Integrase_catalytic"/>
</dbReference>
<dbReference type="RefSeq" id="WP_100307033.1">
    <property type="nucleotide sequence ID" value="NZ_PGET01000001.1"/>
</dbReference>
<sequence>MPRRGENIYKRKDGRWEGRSLKSDGTYRYFYSRTYKGVKEKMKNHQEIQESVGQKPTWNGSDVCCLFEAWLEDAALRVKPSTYESYYRCMNKYVIPFFKEEKSRKITEDSVLCFVKAIRENTSLADSSKKKNLTIFKIALKEILKGDPEGFSIIEQVKVPKPEDKEVKVFSLKEQRLIENAALNSKDKRAAGIILSFYTGIRLGELCSLKWGDIDMEAGTLSIARTVSRIKHFEESETKTSLQVGAPKSRKSLRKIPLPDFLLKMSEERGFSHASPDHYIFSEGDTPLDPRCFQKLYKKLLKEAHVQDRKFHAIRHTFATRALELGVDVKTISELLGHSSVSITLNVYSHSLMEQKKAAIEKFNHMYLLNMETATALPDPAPTLKSIT</sequence>
<dbReference type="Gene3D" id="1.10.443.10">
    <property type="entry name" value="Intergrase catalytic core"/>
    <property type="match status" value="1"/>
</dbReference>
<protein>
    <submittedName>
        <fullName evidence="7">Site-specific recombinase XerD</fullName>
    </submittedName>
</protein>
<dbReference type="InterPro" id="IPR011010">
    <property type="entry name" value="DNA_brk_join_enz"/>
</dbReference>
<dbReference type="Gene3D" id="1.10.150.130">
    <property type="match status" value="1"/>
</dbReference>
<dbReference type="InterPro" id="IPR004107">
    <property type="entry name" value="Integrase_SAM-like_N"/>
</dbReference>
<dbReference type="EMBL" id="PGET01000001">
    <property type="protein sequence ID" value="PJJ30828.1"/>
    <property type="molecule type" value="Genomic_DNA"/>
</dbReference>
<keyword evidence="5" id="KW-0233">DNA recombination</keyword>
<dbReference type="Pfam" id="PF14659">
    <property type="entry name" value="Phage_int_SAM_3"/>
    <property type="match status" value="1"/>
</dbReference>
<dbReference type="OrthoDB" id="111144at2"/>
<evidence type="ECO:0000313" key="8">
    <source>
        <dbReference type="Proteomes" id="UP000231092"/>
    </source>
</evidence>
<dbReference type="CDD" id="cd01189">
    <property type="entry name" value="INT_ICEBs1_C_like"/>
    <property type="match status" value="1"/>
</dbReference>
<reference evidence="7 8" key="1">
    <citation type="submission" date="2017-11" db="EMBL/GenBank/DDBJ databases">
        <title>Understudied soil microbes with underappreciated capabilities: Untangling the Clostridium saccharolyticum group.</title>
        <authorList>
            <person name="Leschine S."/>
        </authorList>
    </citation>
    <scope>NUCLEOTIDE SEQUENCE [LARGE SCALE GENOMIC DNA]</scope>
    <source>
        <strain evidence="7 8">18A</strain>
    </source>
</reference>
<feature type="domain" description="Tyr recombinase" evidence="6">
    <location>
        <begin position="165"/>
        <end position="361"/>
    </location>
</feature>
<evidence type="ECO:0000256" key="3">
    <source>
        <dbReference type="ARBA" id="ARBA00022908"/>
    </source>
</evidence>
<keyword evidence="3" id="KW-0229">DNA integration</keyword>
<dbReference type="PANTHER" id="PTHR30349:SF41">
    <property type="entry name" value="INTEGRASE_RECOMBINASE PROTEIN MJ0367-RELATED"/>
    <property type="match status" value="1"/>
</dbReference>
<evidence type="ECO:0000256" key="1">
    <source>
        <dbReference type="ARBA" id="ARBA00003283"/>
    </source>
</evidence>
<keyword evidence="4" id="KW-0238">DNA-binding</keyword>
<dbReference type="AlphaFoldDB" id="A0A2M8ZBM7"/>
<evidence type="ECO:0000259" key="6">
    <source>
        <dbReference type="PROSITE" id="PS51898"/>
    </source>
</evidence>
<name>A0A2M8ZBM7_9FIRM</name>
<dbReference type="GO" id="GO:0015074">
    <property type="term" value="P:DNA integration"/>
    <property type="evidence" value="ECO:0007669"/>
    <property type="project" value="UniProtKB-KW"/>
</dbReference>